<name>A0ACB7XQG2_9ERIC</name>
<evidence type="ECO:0000313" key="2">
    <source>
        <dbReference type="Proteomes" id="UP000828048"/>
    </source>
</evidence>
<comment type="caution">
    <text evidence="1">The sequence shown here is derived from an EMBL/GenBank/DDBJ whole genome shotgun (WGS) entry which is preliminary data.</text>
</comment>
<keyword evidence="2" id="KW-1185">Reference proteome</keyword>
<proteinExistence type="predicted"/>
<dbReference type="EMBL" id="CM037151">
    <property type="protein sequence ID" value="KAH7843158.1"/>
    <property type="molecule type" value="Genomic_DNA"/>
</dbReference>
<accession>A0ACB7XQG2</accession>
<protein>
    <submittedName>
        <fullName evidence="1">Uncharacterized protein</fullName>
    </submittedName>
</protein>
<reference evidence="1 2" key="1">
    <citation type="journal article" date="2021" name="Hortic Res">
        <title>High-quality reference genome and annotation aids understanding of berry development for evergreen blueberry (Vaccinium darrowii).</title>
        <authorList>
            <person name="Yu J."/>
            <person name="Hulse-Kemp A.M."/>
            <person name="Babiker E."/>
            <person name="Staton M."/>
        </authorList>
    </citation>
    <scope>NUCLEOTIDE SEQUENCE [LARGE SCALE GENOMIC DNA]</scope>
    <source>
        <strain evidence="2">cv. NJ 8807/NJ 8810</strain>
        <tissue evidence="1">Young leaf</tissue>
    </source>
</reference>
<organism evidence="1 2">
    <name type="scientific">Vaccinium darrowii</name>
    <dbReference type="NCBI Taxonomy" id="229202"/>
    <lineage>
        <taxon>Eukaryota</taxon>
        <taxon>Viridiplantae</taxon>
        <taxon>Streptophyta</taxon>
        <taxon>Embryophyta</taxon>
        <taxon>Tracheophyta</taxon>
        <taxon>Spermatophyta</taxon>
        <taxon>Magnoliopsida</taxon>
        <taxon>eudicotyledons</taxon>
        <taxon>Gunneridae</taxon>
        <taxon>Pentapetalae</taxon>
        <taxon>asterids</taxon>
        <taxon>Ericales</taxon>
        <taxon>Ericaceae</taxon>
        <taxon>Vaccinioideae</taxon>
        <taxon>Vaccinieae</taxon>
        <taxon>Vaccinium</taxon>
    </lineage>
</organism>
<dbReference type="Proteomes" id="UP000828048">
    <property type="component" value="Chromosome 1"/>
</dbReference>
<sequence length="133" mass="14608">MSYRHCWAQSPLFNLDAILVQLRIIKEENVVDRTSSEEIKEAVTEIDTDGDDAIDLHDLHPWPSTVDLHPWPSPSTSSISSFWSDEGFSGTFSGRNPCYFNTGVMGNCGTSEEFAAAFVSLAHHQGSSSNSAL</sequence>
<gene>
    <name evidence="1" type="ORF">Vadar_013411</name>
</gene>
<evidence type="ECO:0000313" key="1">
    <source>
        <dbReference type="EMBL" id="KAH7843158.1"/>
    </source>
</evidence>